<proteinExistence type="predicted"/>
<dbReference type="Proteomes" id="UP000265716">
    <property type="component" value="Unassembled WGS sequence"/>
</dbReference>
<sequence>MYIYIYILLYIYIYIHVILLTRPDIPNGYIEAAQPRVDPLHPRHLTVRHSRYLLRHARTAVVVGDKRQLLHCEPRRVLPQPGVSAGTHGGRAQAVPSQQPLDPRARPAAGQRTARPSGAETRAATVGRIRVVQATRGPLPHLQKTVFVLRLAPPVRAVQAHRVQQVLQQSPHLDRQLATRPSRRRPRV</sequence>
<feature type="region of interest" description="Disordered" evidence="1">
    <location>
        <begin position="80"/>
        <end position="122"/>
    </location>
</feature>
<name>A0A397CDB8_APHAT</name>
<reference evidence="2 3" key="1">
    <citation type="submission" date="2018-08" db="EMBL/GenBank/DDBJ databases">
        <title>Aphanomyces genome sequencing and annotation.</title>
        <authorList>
            <person name="Minardi D."/>
            <person name="Oidtmann B."/>
            <person name="Van Der Giezen M."/>
            <person name="Studholme D.J."/>
        </authorList>
    </citation>
    <scope>NUCLEOTIDE SEQUENCE [LARGE SCALE GENOMIC DNA]</scope>
    <source>
        <strain evidence="2 3">SA</strain>
    </source>
</reference>
<evidence type="ECO:0000313" key="2">
    <source>
        <dbReference type="EMBL" id="RHY44554.1"/>
    </source>
</evidence>
<accession>A0A397CDB8</accession>
<feature type="region of interest" description="Disordered" evidence="1">
    <location>
        <begin position="164"/>
        <end position="188"/>
    </location>
</feature>
<comment type="caution">
    <text evidence="2">The sequence shown here is derived from an EMBL/GenBank/DDBJ whole genome shotgun (WGS) entry which is preliminary data.</text>
</comment>
<dbReference type="AlphaFoldDB" id="A0A397CDB8"/>
<gene>
    <name evidence="2" type="ORF">DYB38_004083</name>
</gene>
<dbReference type="EMBL" id="QUTC01008247">
    <property type="protein sequence ID" value="RHY44554.1"/>
    <property type="molecule type" value="Genomic_DNA"/>
</dbReference>
<evidence type="ECO:0000256" key="1">
    <source>
        <dbReference type="SAM" id="MobiDB-lite"/>
    </source>
</evidence>
<organism evidence="2 3">
    <name type="scientific">Aphanomyces astaci</name>
    <name type="common">Crayfish plague agent</name>
    <dbReference type="NCBI Taxonomy" id="112090"/>
    <lineage>
        <taxon>Eukaryota</taxon>
        <taxon>Sar</taxon>
        <taxon>Stramenopiles</taxon>
        <taxon>Oomycota</taxon>
        <taxon>Saprolegniomycetes</taxon>
        <taxon>Saprolegniales</taxon>
        <taxon>Verrucalvaceae</taxon>
        <taxon>Aphanomyces</taxon>
    </lineage>
</organism>
<protein>
    <submittedName>
        <fullName evidence="2">Uncharacterized protein</fullName>
    </submittedName>
</protein>
<evidence type="ECO:0000313" key="3">
    <source>
        <dbReference type="Proteomes" id="UP000265716"/>
    </source>
</evidence>